<proteinExistence type="predicted"/>
<dbReference type="Proteomes" id="UP000446348">
    <property type="component" value="Unassembled WGS sequence"/>
</dbReference>
<gene>
    <name evidence="1" type="ORF">D3Z39_10335</name>
</gene>
<name>A0A845RK12_9FIRM</name>
<dbReference type="EMBL" id="QXWZ01000017">
    <property type="protein sequence ID" value="NBI79258.1"/>
    <property type="molecule type" value="Genomic_DNA"/>
</dbReference>
<evidence type="ECO:0000313" key="2">
    <source>
        <dbReference type="Proteomes" id="UP000446348"/>
    </source>
</evidence>
<accession>A0A845RK12</accession>
<evidence type="ECO:0000313" key="1">
    <source>
        <dbReference type="EMBL" id="NBI79258.1"/>
    </source>
</evidence>
<organism evidence="1 2">
    <name type="scientific">Anaerotruncus colihominis</name>
    <dbReference type="NCBI Taxonomy" id="169435"/>
    <lineage>
        <taxon>Bacteria</taxon>
        <taxon>Bacillati</taxon>
        <taxon>Bacillota</taxon>
        <taxon>Clostridia</taxon>
        <taxon>Eubacteriales</taxon>
        <taxon>Oscillospiraceae</taxon>
        <taxon>Anaerotruncus</taxon>
    </lineage>
</organism>
<sequence length="125" mass="13930">MKKSSAKNFSRLRREQWGRRCVFTGCAANSGAGAAFSQAAPRTAGRALRFHRLRREQRGRRCVFTGCAANSGAGATFLQAVPRTAGRALRFYRLYREFGPAACVVICLFFNKTHENRAPLGREIM</sequence>
<protein>
    <submittedName>
        <fullName evidence="1">Uncharacterized protein</fullName>
    </submittedName>
</protein>
<reference evidence="1 2" key="1">
    <citation type="submission" date="2018-08" db="EMBL/GenBank/DDBJ databases">
        <title>Murine metabolic-syndrome-specific gut microbial biobank.</title>
        <authorList>
            <person name="Liu C."/>
        </authorList>
    </citation>
    <scope>NUCLEOTIDE SEQUENCE [LARGE SCALE GENOMIC DNA]</scope>
    <source>
        <strain evidence="1 2">X69</strain>
    </source>
</reference>
<dbReference type="AlphaFoldDB" id="A0A845RK12"/>
<comment type="caution">
    <text evidence="1">The sequence shown here is derived from an EMBL/GenBank/DDBJ whole genome shotgun (WGS) entry which is preliminary data.</text>
</comment>